<dbReference type="Gene3D" id="1.10.860.10">
    <property type="entry name" value="DNAb Helicase, Chain A"/>
    <property type="match status" value="1"/>
</dbReference>
<accession>A0ABR6EV55</accession>
<dbReference type="SUPFAM" id="SSF48024">
    <property type="entry name" value="N-terminal domain of DnaB helicase"/>
    <property type="match status" value="1"/>
</dbReference>
<evidence type="ECO:0000313" key="6">
    <source>
        <dbReference type="Proteomes" id="UP000636110"/>
    </source>
</evidence>
<proteinExistence type="predicted"/>
<protein>
    <recommendedName>
        <fullName evidence="4">DNA helicase DnaB-like N-terminal domain-containing protein</fullName>
    </recommendedName>
</protein>
<reference evidence="5 6" key="1">
    <citation type="submission" date="2019-11" db="EMBL/GenBank/DDBJ databases">
        <title>Description of Pedobacter sp. LMG 31462T.</title>
        <authorList>
            <person name="Carlier A."/>
            <person name="Qi S."/>
            <person name="Vandamme P."/>
        </authorList>
    </citation>
    <scope>NUCLEOTIDE SEQUENCE [LARGE SCALE GENOMIC DNA]</scope>
    <source>
        <strain evidence="5 6">LMG 31462</strain>
    </source>
</reference>
<dbReference type="Pfam" id="PF00772">
    <property type="entry name" value="DnaB"/>
    <property type="match status" value="1"/>
</dbReference>
<evidence type="ECO:0000256" key="1">
    <source>
        <dbReference type="ARBA" id="ARBA00022515"/>
    </source>
</evidence>
<keyword evidence="3" id="KW-0238">DNA-binding</keyword>
<sequence>MLSTAIFSNHNSFFPITFNQHTFMHNRLEIEQSILGAIIYYNGYSQVAHVLSANNFSSKNEGFNRNKEIFETVVGMYPNRPIDFISIAHEVRIKYPNDPDIMQTLHNVGHKVGGTANISYWAFILLQIDISDKFRDQLATWRSKREKDLDYVEAGALKEIIENIIPGTDIFELIEDSNRYFKHLDMQEELTLSLKFYQQLVQKIKSVKTMNSIQVALGYILKISEASPQVRYECEAFAKAIAIMVSSNNTRPNYTEAANLISN</sequence>
<keyword evidence="2" id="KW-0235">DNA replication</keyword>
<name>A0ABR6EV55_9SPHI</name>
<evidence type="ECO:0000313" key="5">
    <source>
        <dbReference type="EMBL" id="MBB2149151.1"/>
    </source>
</evidence>
<organism evidence="5 6">
    <name type="scientific">Pedobacter gandavensis</name>
    <dbReference type="NCBI Taxonomy" id="2679963"/>
    <lineage>
        <taxon>Bacteria</taxon>
        <taxon>Pseudomonadati</taxon>
        <taxon>Bacteroidota</taxon>
        <taxon>Sphingobacteriia</taxon>
        <taxon>Sphingobacteriales</taxon>
        <taxon>Sphingobacteriaceae</taxon>
        <taxon>Pedobacter</taxon>
    </lineage>
</organism>
<gene>
    <name evidence="5" type="ORF">GM920_09550</name>
</gene>
<dbReference type="InterPro" id="IPR036185">
    <property type="entry name" value="DNA_heli_DnaB-like_N_sf"/>
</dbReference>
<dbReference type="Proteomes" id="UP000636110">
    <property type="component" value="Unassembled WGS sequence"/>
</dbReference>
<evidence type="ECO:0000259" key="4">
    <source>
        <dbReference type="Pfam" id="PF00772"/>
    </source>
</evidence>
<evidence type="ECO:0000256" key="3">
    <source>
        <dbReference type="ARBA" id="ARBA00023125"/>
    </source>
</evidence>
<dbReference type="EMBL" id="WNXC01000002">
    <property type="protein sequence ID" value="MBB2149151.1"/>
    <property type="molecule type" value="Genomic_DNA"/>
</dbReference>
<dbReference type="InterPro" id="IPR007693">
    <property type="entry name" value="DNA_helicase_DnaB-like_N"/>
</dbReference>
<evidence type="ECO:0000256" key="2">
    <source>
        <dbReference type="ARBA" id="ARBA00022705"/>
    </source>
</evidence>
<dbReference type="InterPro" id="IPR016136">
    <property type="entry name" value="DNA_helicase_N/primase_C"/>
</dbReference>
<keyword evidence="1" id="KW-0639">Primosome</keyword>
<feature type="domain" description="DNA helicase DnaB-like N-terminal" evidence="4">
    <location>
        <begin position="26"/>
        <end position="125"/>
    </location>
</feature>
<comment type="caution">
    <text evidence="5">The sequence shown here is derived from an EMBL/GenBank/DDBJ whole genome shotgun (WGS) entry which is preliminary data.</text>
</comment>
<keyword evidence="6" id="KW-1185">Reference proteome</keyword>